<evidence type="ECO:0000313" key="2">
    <source>
        <dbReference type="EMBL" id="PKA46568.1"/>
    </source>
</evidence>
<dbReference type="Proteomes" id="UP000236161">
    <property type="component" value="Unassembled WGS sequence"/>
</dbReference>
<feature type="compositionally biased region" description="Low complexity" evidence="1">
    <location>
        <begin position="116"/>
        <end position="141"/>
    </location>
</feature>
<gene>
    <name evidence="2" type="ORF">AXF42_Ash012701</name>
</gene>
<organism evidence="2 3">
    <name type="scientific">Apostasia shenzhenica</name>
    <dbReference type="NCBI Taxonomy" id="1088818"/>
    <lineage>
        <taxon>Eukaryota</taxon>
        <taxon>Viridiplantae</taxon>
        <taxon>Streptophyta</taxon>
        <taxon>Embryophyta</taxon>
        <taxon>Tracheophyta</taxon>
        <taxon>Spermatophyta</taxon>
        <taxon>Magnoliopsida</taxon>
        <taxon>Liliopsida</taxon>
        <taxon>Asparagales</taxon>
        <taxon>Orchidaceae</taxon>
        <taxon>Apostasioideae</taxon>
        <taxon>Apostasia</taxon>
    </lineage>
</organism>
<evidence type="ECO:0000256" key="1">
    <source>
        <dbReference type="SAM" id="MobiDB-lite"/>
    </source>
</evidence>
<accession>A0A2H9ZTF9</accession>
<protein>
    <submittedName>
        <fullName evidence="2">Uncharacterized protein</fullName>
    </submittedName>
</protein>
<dbReference type="AlphaFoldDB" id="A0A2H9ZTF9"/>
<feature type="region of interest" description="Disordered" evidence="1">
    <location>
        <begin position="39"/>
        <end position="80"/>
    </location>
</feature>
<feature type="region of interest" description="Disordered" evidence="1">
    <location>
        <begin position="102"/>
        <end position="147"/>
    </location>
</feature>
<feature type="compositionally biased region" description="Low complexity" evidence="1">
    <location>
        <begin position="69"/>
        <end position="80"/>
    </location>
</feature>
<evidence type="ECO:0000313" key="3">
    <source>
        <dbReference type="Proteomes" id="UP000236161"/>
    </source>
</evidence>
<reference evidence="2 3" key="1">
    <citation type="journal article" date="2017" name="Nature">
        <title>The Apostasia genome and the evolution of orchids.</title>
        <authorList>
            <person name="Zhang G.Q."/>
            <person name="Liu K.W."/>
            <person name="Li Z."/>
            <person name="Lohaus R."/>
            <person name="Hsiao Y.Y."/>
            <person name="Niu S.C."/>
            <person name="Wang J.Y."/>
            <person name="Lin Y.C."/>
            <person name="Xu Q."/>
            <person name="Chen L.J."/>
            <person name="Yoshida K."/>
            <person name="Fujiwara S."/>
            <person name="Wang Z.W."/>
            <person name="Zhang Y.Q."/>
            <person name="Mitsuda N."/>
            <person name="Wang M."/>
            <person name="Liu G.H."/>
            <person name="Pecoraro L."/>
            <person name="Huang H.X."/>
            <person name="Xiao X.J."/>
            <person name="Lin M."/>
            <person name="Wu X.Y."/>
            <person name="Wu W.L."/>
            <person name="Chen Y.Y."/>
            <person name="Chang S.B."/>
            <person name="Sakamoto S."/>
            <person name="Ohme-Takagi M."/>
            <person name="Yagi M."/>
            <person name="Zeng S.J."/>
            <person name="Shen C.Y."/>
            <person name="Yeh C.M."/>
            <person name="Luo Y.B."/>
            <person name="Tsai W.C."/>
            <person name="Van de Peer Y."/>
            <person name="Liu Z.J."/>
        </authorList>
    </citation>
    <scope>NUCLEOTIDE SEQUENCE [LARGE SCALE GENOMIC DNA]</scope>
    <source>
        <strain evidence="3">cv. Shenzhen</strain>
        <tissue evidence="2">Stem</tissue>
    </source>
</reference>
<keyword evidence="3" id="KW-1185">Reference proteome</keyword>
<sequence length="147" mass="15790">MAEITASELHLHALSRMGLLQTFATSPAVWERPGWSLFSQSKAKQEQKPSTRSPASPKTPSPSPSQNHLPTPLLISSSPPRRIADEALDRILLDLHSTLARGVRVDASTSPPPRALLPCRSLPPRASSSSTASSRLLLRPSVDLSSS</sequence>
<proteinExistence type="predicted"/>
<dbReference type="EMBL" id="KZ454132">
    <property type="protein sequence ID" value="PKA46568.1"/>
    <property type="molecule type" value="Genomic_DNA"/>
</dbReference>
<name>A0A2H9ZTF9_9ASPA</name>